<accession>A0A1M4WHW2</accession>
<name>A0A1M4WHW2_9FLAO</name>
<dbReference type="RefSeq" id="WP_072884207.1">
    <property type="nucleotide sequence ID" value="NZ_FQVO01000004.1"/>
</dbReference>
<keyword evidence="2" id="KW-1185">Reference proteome</keyword>
<evidence type="ECO:0000313" key="2">
    <source>
        <dbReference type="Proteomes" id="UP000184236"/>
    </source>
</evidence>
<protein>
    <recommendedName>
        <fullName evidence="3">Trypsin-like peptidase domain-containing protein</fullName>
    </recommendedName>
</protein>
<dbReference type="AlphaFoldDB" id="A0A1M4WHW2"/>
<dbReference type="EMBL" id="FQVO01000004">
    <property type="protein sequence ID" value="SHE80804.1"/>
    <property type="molecule type" value="Genomic_DNA"/>
</dbReference>
<gene>
    <name evidence="1" type="ORF">SAMN05444408_104194</name>
</gene>
<dbReference type="STRING" id="1302685.SAMN05444408_104194"/>
<evidence type="ECO:0000313" key="1">
    <source>
        <dbReference type="EMBL" id="SHE80804.1"/>
    </source>
</evidence>
<proteinExistence type="predicted"/>
<reference evidence="2" key="1">
    <citation type="submission" date="2016-11" db="EMBL/GenBank/DDBJ databases">
        <authorList>
            <person name="Varghese N."/>
            <person name="Submissions S."/>
        </authorList>
    </citation>
    <scope>NUCLEOTIDE SEQUENCE [LARGE SCALE GENOMIC DNA]</scope>
    <source>
        <strain evidence="2">DSM 26898</strain>
    </source>
</reference>
<evidence type="ECO:0008006" key="3">
    <source>
        <dbReference type="Google" id="ProtNLM"/>
    </source>
</evidence>
<organism evidence="1 2">
    <name type="scientific">Chryseobacterium takakiae</name>
    <dbReference type="NCBI Taxonomy" id="1302685"/>
    <lineage>
        <taxon>Bacteria</taxon>
        <taxon>Pseudomonadati</taxon>
        <taxon>Bacteroidota</taxon>
        <taxon>Flavobacteriia</taxon>
        <taxon>Flavobacteriales</taxon>
        <taxon>Weeksellaceae</taxon>
        <taxon>Chryseobacterium group</taxon>
        <taxon>Chryseobacterium</taxon>
    </lineage>
</organism>
<sequence length="271" mass="31455">MKNILEQIAKRQADSLSIIQNYTCVLIKNYFDYKVHGTGVFIKIGNLHLLISAAHVFDDFHELFIPLNNGETLIKPGGRIIVNNPKSSRDKDELDIGIVILDNLTIKDLKKDYNFLDENNLEINHKNNYSYNYIIWGYPSSWSKKSISRNSFHSRPFIHFTKCADASEYRKVNRYEFLNIIVDYDRQNVLNFKSRNFSFGPDLFGISGCGLWYLNPKDYDKIANPKLIGIMTDWTISNRSNLIATRVDAITEFLRKNEGIDFPESNLFSFK</sequence>
<dbReference type="OrthoDB" id="1247050at2"/>
<dbReference type="Proteomes" id="UP000184236">
    <property type="component" value="Unassembled WGS sequence"/>
</dbReference>